<evidence type="ECO:0000313" key="1">
    <source>
        <dbReference type="EMBL" id="VAW57741.1"/>
    </source>
</evidence>
<protein>
    <submittedName>
        <fullName evidence="1">Uncharacterized protein</fullName>
    </submittedName>
</protein>
<accession>A0A3B0WQX3</accession>
<sequence length="79" mass="9272">MPYYVYKIESAELAMLKQLELVETFEKFKDAKKCTRELRANQAETDIADIKVMFADNQLAAEEMLMAKRDKPIVMEHEK</sequence>
<proteinExistence type="predicted"/>
<name>A0A3B0WQX3_9ZZZZ</name>
<dbReference type="EMBL" id="UOFF01000448">
    <property type="protein sequence ID" value="VAW57741.1"/>
    <property type="molecule type" value="Genomic_DNA"/>
</dbReference>
<dbReference type="AlphaFoldDB" id="A0A3B0WQX3"/>
<organism evidence="1">
    <name type="scientific">hydrothermal vent metagenome</name>
    <dbReference type="NCBI Taxonomy" id="652676"/>
    <lineage>
        <taxon>unclassified sequences</taxon>
        <taxon>metagenomes</taxon>
        <taxon>ecological metagenomes</taxon>
    </lineage>
</organism>
<reference evidence="1" key="1">
    <citation type="submission" date="2018-06" db="EMBL/GenBank/DDBJ databases">
        <authorList>
            <person name="Zhirakovskaya E."/>
        </authorList>
    </citation>
    <scope>NUCLEOTIDE SEQUENCE</scope>
</reference>
<gene>
    <name evidence="1" type="ORF">MNBD_GAMMA07-275</name>
</gene>